<dbReference type="SUPFAM" id="SSF53756">
    <property type="entry name" value="UDP-Glycosyltransferase/glycogen phosphorylase"/>
    <property type="match status" value="1"/>
</dbReference>
<dbReference type="GO" id="GO:0005992">
    <property type="term" value="P:trehalose biosynthetic process"/>
    <property type="evidence" value="ECO:0007669"/>
    <property type="project" value="InterPro"/>
</dbReference>
<feature type="region of interest" description="Disordered" evidence="3">
    <location>
        <begin position="182"/>
        <end position="203"/>
    </location>
</feature>
<dbReference type="OrthoDB" id="755951at2759"/>
<dbReference type="InterPro" id="IPR023214">
    <property type="entry name" value="HAD_sf"/>
</dbReference>
<evidence type="ECO:0000313" key="4">
    <source>
        <dbReference type="EMBL" id="TVY46558.1"/>
    </source>
</evidence>
<feature type="region of interest" description="Disordered" evidence="3">
    <location>
        <begin position="26"/>
        <end position="55"/>
    </location>
</feature>
<dbReference type="NCBIfam" id="TIGR01484">
    <property type="entry name" value="HAD-SF-IIB"/>
    <property type="match status" value="1"/>
</dbReference>
<dbReference type="Proteomes" id="UP000443090">
    <property type="component" value="Unassembled WGS sequence"/>
</dbReference>
<dbReference type="Gene3D" id="3.40.50.2000">
    <property type="entry name" value="Glycogen Phosphorylase B"/>
    <property type="match status" value="2"/>
</dbReference>
<evidence type="ECO:0000256" key="2">
    <source>
        <dbReference type="ARBA" id="ARBA00006330"/>
    </source>
</evidence>
<comment type="similarity">
    <text evidence="1">In the N-terminal section; belongs to the glycosyltransferase 20 family.</text>
</comment>
<name>A0A8H8S4C0_9HELO</name>
<dbReference type="GO" id="GO:0034605">
    <property type="term" value="P:cellular response to heat"/>
    <property type="evidence" value="ECO:0007669"/>
    <property type="project" value="TreeGrafter"/>
</dbReference>
<gene>
    <name evidence="4" type="primary">TPS2</name>
    <name evidence="4" type="ORF">LOCC1_G005759</name>
</gene>
<dbReference type="EMBL" id="QGMI01000141">
    <property type="protein sequence ID" value="TVY46558.1"/>
    <property type="molecule type" value="Genomic_DNA"/>
</dbReference>
<evidence type="ECO:0000313" key="5">
    <source>
        <dbReference type="Proteomes" id="UP000443090"/>
    </source>
</evidence>
<dbReference type="InterPro" id="IPR001830">
    <property type="entry name" value="Glyco_trans_20"/>
</dbReference>
<dbReference type="InterPro" id="IPR006379">
    <property type="entry name" value="HAD-SF_hydro_IIB"/>
</dbReference>
<dbReference type="CDD" id="cd03788">
    <property type="entry name" value="GT20_TPS"/>
    <property type="match status" value="1"/>
</dbReference>
<evidence type="ECO:0000256" key="1">
    <source>
        <dbReference type="ARBA" id="ARBA00005409"/>
    </source>
</evidence>
<evidence type="ECO:0000256" key="3">
    <source>
        <dbReference type="SAM" id="MobiDB-lite"/>
    </source>
</evidence>
<dbReference type="GO" id="GO:0005829">
    <property type="term" value="C:cytosol"/>
    <property type="evidence" value="ECO:0007669"/>
    <property type="project" value="TreeGrafter"/>
</dbReference>
<feature type="compositionally biased region" description="Low complexity" evidence="3">
    <location>
        <begin position="191"/>
        <end position="200"/>
    </location>
</feature>
<proteinExistence type="inferred from homology"/>
<dbReference type="Gene3D" id="3.30.70.1020">
    <property type="entry name" value="Trehalose-6-phosphate phosphatase related protein, domain 2"/>
    <property type="match status" value="1"/>
</dbReference>
<comment type="caution">
    <text evidence="4">The sequence shown here is derived from an EMBL/GenBank/DDBJ whole genome shotgun (WGS) entry which is preliminary data.</text>
</comment>
<organism evidence="4 5">
    <name type="scientific">Lachnellula occidentalis</name>
    <dbReference type="NCBI Taxonomy" id="215460"/>
    <lineage>
        <taxon>Eukaryota</taxon>
        <taxon>Fungi</taxon>
        <taxon>Dikarya</taxon>
        <taxon>Ascomycota</taxon>
        <taxon>Pezizomycotina</taxon>
        <taxon>Leotiomycetes</taxon>
        <taxon>Helotiales</taxon>
        <taxon>Lachnaceae</taxon>
        <taxon>Lachnellula</taxon>
    </lineage>
</organism>
<dbReference type="GO" id="GO:0003825">
    <property type="term" value="F:alpha,alpha-trehalose-phosphate synthase (UDP-forming) activity"/>
    <property type="evidence" value="ECO:0007669"/>
    <property type="project" value="TreeGrafter"/>
</dbReference>
<dbReference type="GO" id="GO:0005946">
    <property type="term" value="C:alpha,alpha-trehalose-phosphate synthase complex (UDP-forming)"/>
    <property type="evidence" value="ECO:0007669"/>
    <property type="project" value="TreeGrafter"/>
</dbReference>
<dbReference type="GO" id="GO:0031505">
    <property type="term" value="P:fungal-type cell wall organization"/>
    <property type="evidence" value="ECO:0007669"/>
    <property type="project" value="TreeGrafter"/>
</dbReference>
<protein>
    <submittedName>
        <fullName evidence="4">Trehalose-phosphatase</fullName>
    </submittedName>
</protein>
<dbReference type="FunFam" id="3.30.70.1020:FF:000003">
    <property type="entry name" value="Alpha,alpha-trehalose-phosphate synthase subunit Tps2"/>
    <property type="match status" value="1"/>
</dbReference>
<dbReference type="InterPro" id="IPR003337">
    <property type="entry name" value="Trehalose_PPase"/>
</dbReference>
<dbReference type="NCBIfam" id="TIGR00685">
    <property type="entry name" value="T6PP"/>
    <property type="match status" value="1"/>
</dbReference>
<dbReference type="FunFam" id="3.40.50.2000:FF:000036">
    <property type="entry name" value="Alpha,alpha-trehalose-phosphate synthase subunit Tps2"/>
    <property type="match status" value="1"/>
</dbReference>
<dbReference type="Pfam" id="PF00982">
    <property type="entry name" value="Glyco_transf_20"/>
    <property type="match status" value="1"/>
</dbReference>
<reference evidence="4 5" key="1">
    <citation type="submission" date="2018-05" db="EMBL/GenBank/DDBJ databases">
        <title>Genome sequencing and assembly of the regulated plant pathogen Lachnellula willkommii and related sister species for the development of diagnostic species identification markers.</title>
        <authorList>
            <person name="Giroux E."/>
            <person name="Bilodeau G."/>
        </authorList>
    </citation>
    <scope>NUCLEOTIDE SEQUENCE [LARGE SCALE GENOMIC DNA]</scope>
    <source>
        <strain evidence="4 5">CBS 160.35</strain>
    </source>
</reference>
<dbReference type="FunFam" id="3.40.50.2000:FF:000131">
    <property type="entry name" value="Trehalose-6-phosphate phosphatase"/>
    <property type="match status" value="1"/>
</dbReference>
<dbReference type="CDD" id="cd01627">
    <property type="entry name" value="HAD_TPP"/>
    <property type="match status" value="1"/>
</dbReference>
<accession>A0A8H8S4C0</accession>
<dbReference type="PANTHER" id="PTHR10788:SF123">
    <property type="entry name" value="TREHALOSE-PHOSPHATASE"/>
    <property type="match status" value="1"/>
</dbReference>
<comment type="similarity">
    <text evidence="2">In the C-terminal section; belongs to the trehalose phosphatase family.</text>
</comment>
<feature type="compositionally biased region" description="Basic and acidic residues" evidence="3">
    <location>
        <begin position="44"/>
        <end position="55"/>
    </location>
</feature>
<dbReference type="Gene3D" id="3.40.50.1000">
    <property type="entry name" value="HAD superfamily/HAD-like"/>
    <property type="match status" value="1"/>
</dbReference>
<keyword evidence="5" id="KW-1185">Reference proteome</keyword>
<dbReference type="InterPro" id="IPR036412">
    <property type="entry name" value="HAD-like_sf"/>
</dbReference>
<dbReference type="GO" id="GO:0004805">
    <property type="term" value="F:trehalose-phosphatase activity"/>
    <property type="evidence" value="ECO:0007669"/>
    <property type="project" value="TreeGrafter"/>
</dbReference>
<dbReference type="AlphaFoldDB" id="A0A8H8S4C0"/>
<sequence length="960" mass="107342">MAQPAEQENAELSDTRRPLLPDRLESVHPALHPSRTNVPVTPGFEHEAHGSDHPSETSYFAHDIKNVRSEMTQSPAAAASGAISNRDLLRRISLTSGLQRQDSLIDMDPRAANPSLSLSGGIISATFCIPHTLKYRPGADWGLDSRRGTSALFDSFAYLASDKTPWNHTLVGWTGEITPADEELTPPNTPPTNHTVNKTPLNKNSAPIPVDAFAKPAEPTTAEGLHISKEDIRTLETQLARDKKGRTVPVWLADDTEGVKDGSLYLADQPRWRRFAEHELYTLFHYKQHEPTNGRAERQTWADYYRMNQKFANRILEIYKPGDIVMIHDYHLFLLPSMLRQRIPHMYISFFLHVPFPSSEFLRCLPRRKDILEGVLGANLIGFQAYSYSRHFVSCCTRIVGYPSDTAGVDAYGGKVSVGVFPIGIDAAAVQHDAFDNPVIGEKVTALRELYKDKKIIVGRDRLDTVRGVAQKLMAFERFLEMYPEWRDKVVLIQVTSPTSVEEEQEDTGNKIANKVSELVLKINGIYGSLEFSPVQHYPQYLSQEEYFALLRAGDVALITSVRDGMNTTSLEYVVCQQKSHGPLILSEFSGTAGSLKDAIHINPWDLTGVAQQIHYALAMGEDKKSAMHSSLYHHVTTKNVQAWSTGYIKRLLNVLNAHNATISTPLLDKAAMLTQYRAATKRLFMFDYDGTLTPIVKNPGDAIPSERVIRTLKALASDHRNAVWIISGRDQEFLSQYLGDIPELGFSAEHGSFMRHPGKLEWDNLAETTDMSWQKEVMDCFQKYTEKTPGSFIERKRCALTWHYRPSDPELGARHARQCQTELEKTVGKKWDVEVMTGKANLEVRPTFINKGEIAKRLVADYGSEVGEPPEFTLCLGDDFTDEDMFRALNASNLPPDHVFTVTVGASSKMTLAHWHLLEPLDVISSIALLNGGDSDTADLGPLAVVEGRIPESMPGEKH</sequence>
<dbReference type="Pfam" id="PF02358">
    <property type="entry name" value="Trehalose_PPase"/>
    <property type="match status" value="1"/>
</dbReference>
<dbReference type="PANTHER" id="PTHR10788">
    <property type="entry name" value="TREHALOSE-6-PHOSPHATE SYNTHASE"/>
    <property type="match status" value="1"/>
</dbReference>
<dbReference type="SUPFAM" id="SSF56784">
    <property type="entry name" value="HAD-like"/>
    <property type="match status" value="1"/>
</dbReference>